<proteinExistence type="predicted"/>
<dbReference type="SMART" id="SM00213">
    <property type="entry name" value="UBQ"/>
    <property type="match status" value="1"/>
</dbReference>
<evidence type="ECO:0000313" key="3">
    <source>
        <dbReference type="EMBL" id="EXX62356.1"/>
    </source>
</evidence>
<reference evidence="3 4" key="1">
    <citation type="submission" date="2014-02" db="EMBL/GenBank/DDBJ databases">
        <title>Single nucleus genome sequencing reveals high similarity among nuclei of an endomycorrhizal fungus.</title>
        <authorList>
            <person name="Lin K."/>
            <person name="Geurts R."/>
            <person name="Zhang Z."/>
            <person name="Limpens E."/>
            <person name="Saunders D.G."/>
            <person name="Mu D."/>
            <person name="Pang E."/>
            <person name="Cao H."/>
            <person name="Cha H."/>
            <person name="Lin T."/>
            <person name="Zhou Q."/>
            <person name="Shang Y."/>
            <person name="Li Y."/>
            <person name="Ivanov S."/>
            <person name="Sharma T."/>
            <person name="Velzen R.V."/>
            <person name="Ruijter N.D."/>
            <person name="Aanen D.K."/>
            <person name="Win J."/>
            <person name="Kamoun S."/>
            <person name="Bisseling T."/>
            <person name="Huang S."/>
        </authorList>
    </citation>
    <scope>NUCLEOTIDE SEQUENCE [LARGE SCALE GENOMIC DNA]</scope>
    <source>
        <strain evidence="4">DAOM197198w</strain>
    </source>
</reference>
<dbReference type="HOGENOM" id="CLU_051234_1_0_1"/>
<protein>
    <submittedName>
        <fullName evidence="3">Ubiquitin</fullName>
    </submittedName>
</protein>
<feature type="domain" description="Ubiquitin-like" evidence="2">
    <location>
        <begin position="133"/>
        <end position="207"/>
    </location>
</feature>
<dbReference type="SMR" id="A0A015KR70"/>
<comment type="caution">
    <text evidence="3">The sequence shown here is derived from an EMBL/GenBank/DDBJ whole genome shotgun (WGS) entry which is preliminary data.</text>
</comment>
<dbReference type="InterPro" id="IPR000626">
    <property type="entry name" value="Ubiquitin-like_dom"/>
</dbReference>
<dbReference type="AlphaFoldDB" id="A0A015KR70"/>
<evidence type="ECO:0000259" key="2">
    <source>
        <dbReference type="PROSITE" id="PS50053"/>
    </source>
</evidence>
<dbReference type="PANTHER" id="PTHR36649:SF28">
    <property type="entry name" value="UBIQUITIN-LIKE DOMAIN-CONTAINING PROTEIN"/>
    <property type="match status" value="1"/>
</dbReference>
<organism evidence="3 4">
    <name type="scientific">Rhizophagus irregularis (strain DAOM 197198w)</name>
    <name type="common">Glomus intraradices</name>
    <dbReference type="NCBI Taxonomy" id="1432141"/>
    <lineage>
        <taxon>Eukaryota</taxon>
        <taxon>Fungi</taxon>
        <taxon>Fungi incertae sedis</taxon>
        <taxon>Mucoromycota</taxon>
        <taxon>Glomeromycotina</taxon>
        <taxon>Glomeromycetes</taxon>
        <taxon>Glomerales</taxon>
        <taxon>Glomeraceae</taxon>
        <taxon>Rhizophagus</taxon>
    </lineage>
</organism>
<dbReference type="OrthoDB" id="428577at2759"/>
<sequence length="379" mass="43501">MSELSLVAAALSSIINHPVKTYRECVANGLDVLPNQFLDLDLVHKYSFVKEGDDKVVQKPSFRQGDEIDEIDEIDEKVVHRRSRQGDEKNEKNGNRRSRQDDEKDEKVVDRCSFFNKKVQGILDINILPPQPIQIFVKASFGKSHSIFVAPNITVLELKQAIQAKLYIHRPIRLGFSGKILNDSRTLESYKIKRSDTIHILFRILGGCEFYVIDDDFLDPKYDYDFTNLRDDGTKYIRGNVEYKRPYGWKRIALNVKKYGNDDEWLGSVGFSSKEWPVSYHGTDKNFANSIANEGYLLSKGVNFYYGKGIYSTPEVGIAEGYSSIFYHEGCNWKVVFQNRVNPEGLKKADPAGDGKYSYWITPDEKNIRPYGLCMKKVQ</sequence>
<feature type="compositionally biased region" description="Basic and acidic residues" evidence="1">
    <location>
        <begin position="84"/>
        <end position="104"/>
    </location>
</feature>
<name>A0A015KR70_RHIIW</name>
<dbReference type="InterPro" id="IPR029071">
    <property type="entry name" value="Ubiquitin-like_domsf"/>
</dbReference>
<feature type="region of interest" description="Disordered" evidence="1">
    <location>
        <begin position="79"/>
        <end position="104"/>
    </location>
</feature>
<gene>
    <name evidence="3" type="ORF">RirG_162530</name>
</gene>
<dbReference type="Pfam" id="PF00240">
    <property type="entry name" value="ubiquitin"/>
    <property type="match status" value="1"/>
</dbReference>
<evidence type="ECO:0000313" key="4">
    <source>
        <dbReference type="Proteomes" id="UP000022910"/>
    </source>
</evidence>
<dbReference type="SUPFAM" id="SSF56399">
    <property type="entry name" value="ADP-ribosylation"/>
    <property type="match status" value="1"/>
</dbReference>
<dbReference type="STRING" id="1432141.A0A015KR70"/>
<dbReference type="SUPFAM" id="SSF54236">
    <property type="entry name" value="Ubiquitin-like"/>
    <property type="match status" value="1"/>
</dbReference>
<dbReference type="Gene3D" id="3.10.20.90">
    <property type="entry name" value="Phosphatidylinositol 3-kinase Catalytic Subunit, Chain A, domain 1"/>
    <property type="match status" value="1"/>
</dbReference>
<evidence type="ECO:0000256" key="1">
    <source>
        <dbReference type="SAM" id="MobiDB-lite"/>
    </source>
</evidence>
<dbReference type="Proteomes" id="UP000022910">
    <property type="component" value="Unassembled WGS sequence"/>
</dbReference>
<accession>A0A015KR70</accession>
<dbReference type="PROSITE" id="PS50053">
    <property type="entry name" value="UBIQUITIN_2"/>
    <property type="match status" value="1"/>
</dbReference>
<dbReference type="EMBL" id="JEMT01024757">
    <property type="protein sequence ID" value="EXX62356.1"/>
    <property type="molecule type" value="Genomic_DNA"/>
</dbReference>
<keyword evidence="4" id="KW-1185">Reference proteome</keyword>
<dbReference type="PANTHER" id="PTHR36649">
    <property type="entry name" value="UBIQUITIN-LIKE DOMAIN-CONTAINING PROTEIN"/>
    <property type="match status" value="1"/>
</dbReference>